<reference evidence="4 5" key="1">
    <citation type="submission" date="2017-09" db="EMBL/GenBank/DDBJ databases">
        <title>Depth-based differentiation of microbial function through sediment-hosted aquifers and enrichment of novel symbionts in the deep terrestrial subsurface.</title>
        <authorList>
            <person name="Probst A.J."/>
            <person name="Ladd B."/>
            <person name="Jarett J.K."/>
            <person name="Geller-Mcgrath D.E."/>
            <person name="Sieber C.M."/>
            <person name="Emerson J.B."/>
            <person name="Anantharaman K."/>
            <person name="Thomas B.C."/>
            <person name="Malmstrom R."/>
            <person name="Stieglmeier M."/>
            <person name="Klingl A."/>
            <person name="Woyke T."/>
            <person name="Ryan C.M."/>
            <person name="Banfield J.F."/>
        </authorList>
    </citation>
    <scope>NUCLEOTIDE SEQUENCE [LARGE SCALE GENOMIC DNA]</scope>
    <source>
        <strain evidence="4">CG11_big_fil_rev_8_21_14_0_20_45_26</strain>
    </source>
</reference>
<evidence type="ECO:0000256" key="1">
    <source>
        <dbReference type="ARBA" id="ARBA00009013"/>
    </source>
</evidence>
<comment type="similarity">
    <text evidence="1 2">Belongs to the anti-sigma-factor antagonist family.</text>
</comment>
<dbReference type="AlphaFoldDB" id="A0A2H0LLW7"/>
<organism evidence="4 5">
    <name type="scientific">Candidatus Abzuiibacterium crystallinum</name>
    <dbReference type="NCBI Taxonomy" id="1974748"/>
    <lineage>
        <taxon>Bacteria</taxon>
        <taxon>Pseudomonadati</taxon>
        <taxon>Candidatus Omnitrophota</taxon>
        <taxon>Candidatus Abzuiibacterium</taxon>
    </lineage>
</organism>
<evidence type="ECO:0000313" key="4">
    <source>
        <dbReference type="EMBL" id="PIQ85413.1"/>
    </source>
</evidence>
<feature type="domain" description="STAS" evidence="3">
    <location>
        <begin position="1"/>
        <end position="110"/>
    </location>
</feature>
<name>A0A2H0LLW7_9BACT</name>
<dbReference type="InterPro" id="IPR002645">
    <property type="entry name" value="STAS_dom"/>
</dbReference>
<dbReference type="Gene3D" id="3.30.750.24">
    <property type="entry name" value="STAS domain"/>
    <property type="match status" value="1"/>
</dbReference>
<dbReference type="Proteomes" id="UP000230859">
    <property type="component" value="Unassembled WGS sequence"/>
</dbReference>
<dbReference type="NCBIfam" id="TIGR00377">
    <property type="entry name" value="ant_ant_sig"/>
    <property type="match status" value="1"/>
</dbReference>
<dbReference type="InterPro" id="IPR036513">
    <property type="entry name" value="STAS_dom_sf"/>
</dbReference>
<accession>A0A2H0LLW7</accession>
<dbReference type="PANTHER" id="PTHR33495:SF2">
    <property type="entry name" value="ANTI-SIGMA FACTOR ANTAGONIST TM_1081-RELATED"/>
    <property type="match status" value="1"/>
</dbReference>
<dbReference type="Pfam" id="PF01740">
    <property type="entry name" value="STAS"/>
    <property type="match status" value="1"/>
</dbReference>
<dbReference type="PANTHER" id="PTHR33495">
    <property type="entry name" value="ANTI-SIGMA FACTOR ANTAGONIST TM_1081-RELATED-RELATED"/>
    <property type="match status" value="1"/>
</dbReference>
<evidence type="ECO:0000256" key="2">
    <source>
        <dbReference type="RuleBase" id="RU003749"/>
    </source>
</evidence>
<gene>
    <name evidence="4" type="ORF">COV74_08860</name>
</gene>
<comment type="caution">
    <text evidence="4">The sequence shown here is derived from an EMBL/GenBank/DDBJ whole genome shotgun (WGS) entry which is preliminary data.</text>
</comment>
<protein>
    <recommendedName>
        <fullName evidence="2">Anti-sigma factor antagonist</fullName>
    </recommendedName>
</protein>
<dbReference type="SUPFAM" id="SSF52091">
    <property type="entry name" value="SpoIIaa-like"/>
    <property type="match status" value="1"/>
</dbReference>
<dbReference type="GO" id="GO:0043856">
    <property type="term" value="F:anti-sigma factor antagonist activity"/>
    <property type="evidence" value="ECO:0007669"/>
    <property type="project" value="InterPro"/>
</dbReference>
<evidence type="ECO:0000259" key="3">
    <source>
        <dbReference type="PROSITE" id="PS50801"/>
    </source>
</evidence>
<dbReference type="EMBL" id="PCVY01000066">
    <property type="protein sequence ID" value="PIQ85413.1"/>
    <property type="molecule type" value="Genomic_DNA"/>
</dbReference>
<evidence type="ECO:0000313" key="5">
    <source>
        <dbReference type="Proteomes" id="UP000230859"/>
    </source>
</evidence>
<sequence length="114" mass="12985">MSFTSNQPKNISVIICHGDLNAHTMIRLKHTLSRLIGQKRRRIVLDLAKAKHVDFSGLCILIERLQKVRSLRGDIRVINIQPEVSKAFESVGVHKMIESFESKHEAIRSFQVVA</sequence>
<dbReference type="PROSITE" id="PS50801">
    <property type="entry name" value="STAS"/>
    <property type="match status" value="1"/>
</dbReference>
<dbReference type="InterPro" id="IPR003658">
    <property type="entry name" value="Anti-sigma_ant"/>
</dbReference>
<dbReference type="CDD" id="cd07043">
    <property type="entry name" value="STAS_anti-anti-sigma_factors"/>
    <property type="match status" value="1"/>
</dbReference>
<proteinExistence type="inferred from homology"/>